<keyword evidence="2" id="KW-0813">Transport</keyword>
<dbReference type="KEGG" id="acht:bsdcttw_16020"/>
<organism evidence="6 7">
    <name type="scientific">Anaerocolumna chitinilytica</name>
    <dbReference type="NCBI Taxonomy" id="1727145"/>
    <lineage>
        <taxon>Bacteria</taxon>
        <taxon>Bacillati</taxon>
        <taxon>Bacillota</taxon>
        <taxon>Clostridia</taxon>
        <taxon>Lachnospirales</taxon>
        <taxon>Lachnospiraceae</taxon>
        <taxon>Anaerocolumna</taxon>
    </lineage>
</organism>
<dbReference type="Gene3D" id="3.40.50.300">
    <property type="entry name" value="P-loop containing nucleotide triphosphate hydrolases"/>
    <property type="match status" value="1"/>
</dbReference>
<keyword evidence="7" id="KW-1185">Reference proteome</keyword>
<dbReference type="PANTHER" id="PTHR43335:SF4">
    <property type="entry name" value="ABC TRANSPORTER, ATP-BINDING PROTEIN"/>
    <property type="match status" value="1"/>
</dbReference>
<keyword evidence="4 6" id="KW-0067">ATP-binding</keyword>
<dbReference type="InterPro" id="IPR027417">
    <property type="entry name" value="P-loop_NTPase"/>
</dbReference>
<dbReference type="PANTHER" id="PTHR43335">
    <property type="entry name" value="ABC TRANSPORTER, ATP-BINDING PROTEIN"/>
    <property type="match status" value="1"/>
</dbReference>
<dbReference type="EMBL" id="AP023368">
    <property type="protein sequence ID" value="BCJ98561.1"/>
    <property type="molecule type" value="Genomic_DNA"/>
</dbReference>
<dbReference type="Pfam" id="PF00005">
    <property type="entry name" value="ABC_tran"/>
    <property type="match status" value="1"/>
</dbReference>
<accession>A0A7I8DMP7</accession>
<evidence type="ECO:0000256" key="2">
    <source>
        <dbReference type="ARBA" id="ARBA00022448"/>
    </source>
</evidence>
<feature type="domain" description="ABC transporter" evidence="5">
    <location>
        <begin position="12"/>
        <end position="239"/>
    </location>
</feature>
<proteinExistence type="inferred from homology"/>
<evidence type="ECO:0000256" key="3">
    <source>
        <dbReference type="ARBA" id="ARBA00022741"/>
    </source>
</evidence>
<dbReference type="RefSeq" id="WP_185258880.1">
    <property type="nucleotide sequence ID" value="NZ_AP023368.1"/>
</dbReference>
<dbReference type="Proteomes" id="UP000515703">
    <property type="component" value="Chromosome"/>
</dbReference>
<dbReference type="SMART" id="SM00382">
    <property type="entry name" value="AAA"/>
    <property type="match status" value="1"/>
</dbReference>
<evidence type="ECO:0000256" key="4">
    <source>
        <dbReference type="ARBA" id="ARBA00022840"/>
    </source>
</evidence>
<gene>
    <name evidence="6" type="ORF">bsdcttw_16020</name>
</gene>
<comment type="similarity">
    <text evidence="1">Belongs to the ABC transporter superfamily.</text>
</comment>
<dbReference type="InterPro" id="IPR003439">
    <property type="entry name" value="ABC_transporter-like_ATP-bd"/>
</dbReference>
<dbReference type="InterPro" id="IPR025319">
    <property type="entry name" value="DUF4224"/>
</dbReference>
<dbReference type="InterPro" id="IPR003593">
    <property type="entry name" value="AAA+_ATPase"/>
</dbReference>
<reference evidence="6 7" key="2">
    <citation type="submission" date="2020-08" db="EMBL/GenBank/DDBJ databases">
        <authorList>
            <person name="Ueki A."/>
            <person name="Tonouchi A."/>
        </authorList>
    </citation>
    <scope>NUCLEOTIDE SEQUENCE [LARGE SCALE GENOMIC DNA]</scope>
    <source>
        <strain evidence="6 7">CTTW</strain>
    </source>
</reference>
<evidence type="ECO:0000259" key="5">
    <source>
        <dbReference type="PROSITE" id="PS50893"/>
    </source>
</evidence>
<evidence type="ECO:0000313" key="7">
    <source>
        <dbReference type="Proteomes" id="UP000515703"/>
    </source>
</evidence>
<reference evidence="6 7" key="1">
    <citation type="submission" date="2020-08" db="EMBL/GenBank/DDBJ databases">
        <title>Draft genome sequencing of an Anaerocolumna strain isolated from anoxic soil subjected to BSD treatment.</title>
        <authorList>
            <person name="Uek A."/>
            <person name="Tonouchi A."/>
        </authorList>
    </citation>
    <scope>NUCLEOTIDE SEQUENCE [LARGE SCALE GENOMIC DNA]</scope>
    <source>
        <strain evidence="6 7">CTTW</strain>
    </source>
</reference>
<keyword evidence="3" id="KW-0547">Nucleotide-binding</keyword>
<dbReference type="InterPro" id="IPR017871">
    <property type="entry name" value="ABC_transporter-like_CS"/>
</dbReference>
<dbReference type="AlphaFoldDB" id="A0A7I8DMP7"/>
<evidence type="ECO:0000256" key="1">
    <source>
        <dbReference type="ARBA" id="ARBA00005417"/>
    </source>
</evidence>
<dbReference type="GO" id="GO:0016887">
    <property type="term" value="F:ATP hydrolysis activity"/>
    <property type="evidence" value="ECO:0007669"/>
    <property type="project" value="InterPro"/>
</dbReference>
<evidence type="ECO:0000313" key="6">
    <source>
        <dbReference type="EMBL" id="BCJ98561.1"/>
    </source>
</evidence>
<name>A0A7I8DMP7_9FIRM</name>
<dbReference type="PROSITE" id="PS50893">
    <property type="entry name" value="ABC_TRANSPORTER_2"/>
    <property type="match status" value="1"/>
</dbReference>
<sequence length="312" mass="35059">MGKSTSAGSAAIQLSNLTKKFGDYRAVSNLSLEVNSGEIFGFLGLNGAGKSTTIKMMLSLLKPSSGSIYMLGNKVDSRAHKLWEQVGYLEEATYYPGLTVIENLEIARRMQMISDCRAITRVIQKLGLEVHKNKKAKNLSLGNKQRLGLAKAMIHNPKILILDEPINGLDPAGVVEIREMLFDLSKNYGVTVFISSHQLEELSKLVDRIGIIHEGQLVQEIKMKHLEQSLQKHLVLDNRDKKAMKHILTEHGYHFKENIDGKLLLFENSATEKPERLAELLVRSGQSPTQLNIVTEDLEGYFLRIIQNKRRI</sequence>
<dbReference type="Pfam" id="PF13986">
    <property type="entry name" value="DUF4224"/>
    <property type="match status" value="1"/>
</dbReference>
<dbReference type="SUPFAM" id="SSF52540">
    <property type="entry name" value="P-loop containing nucleoside triphosphate hydrolases"/>
    <property type="match status" value="1"/>
</dbReference>
<dbReference type="GO" id="GO:0005524">
    <property type="term" value="F:ATP binding"/>
    <property type="evidence" value="ECO:0007669"/>
    <property type="project" value="UniProtKB-KW"/>
</dbReference>
<protein>
    <submittedName>
        <fullName evidence="6">ABC transporter ATP-binding protein</fullName>
    </submittedName>
</protein>
<dbReference type="PROSITE" id="PS00211">
    <property type="entry name" value="ABC_TRANSPORTER_1"/>
    <property type="match status" value="1"/>
</dbReference>